<feature type="signal peptide" evidence="2">
    <location>
        <begin position="1"/>
        <end position="18"/>
    </location>
</feature>
<dbReference type="SMART" id="SM00767">
    <property type="entry name" value="DCD"/>
    <property type="match status" value="1"/>
</dbReference>
<reference evidence="4 5" key="1">
    <citation type="journal article" date="2018" name="PLoS Genet.">
        <title>Population sequencing reveals clonal diversity and ancestral inbreeding in the grapevine cultivar Chardonnay.</title>
        <authorList>
            <person name="Roach M.J."/>
            <person name="Johnson D.L."/>
            <person name="Bohlmann J."/>
            <person name="van Vuuren H.J."/>
            <person name="Jones S.J."/>
            <person name="Pretorius I.S."/>
            <person name="Schmidt S.A."/>
            <person name="Borneman A.R."/>
        </authorList>
    </citation>
    <scope>NUCLEOTIDE SEQUENCE [LARGE SCALE GENOMIC DNA]</scope>
    <source>
        <strain evidence="5">cv. Chardonnay</strain>
        <tissue evidence="4">Leaf</tissue>
    </source>
</reference>
<evidence type="ECO:0000313" key="4">
    <source>
        <dbReference type="EMBL" id="RVW56996.1"/>
    </source>
</evidence>
<feature type="domain" description="DCD" evidence="3">
    <location>
        <begin position="65"/>
        <end position="199"/>
    </location>
</feature>
<organism evidence="4 5">
    <name type="scientific">Vitis vinifera</name>
    <name type="common">Grape</name>
    <dbReference type="NCBI Taxonomy" id="29760"/>
    <lineage>
        <taxon>Eukaryota</taxon>
        <taxon>Viridiplantae</taxon>
        <taxon>Streptophyta</taxon>
        <taxon>Embryophyta</taxon>
        <taxon>Tracheophyta</taxon>
        <taxon>Spermatophyta</taxon>
        <taxon>Magnoliopsida</taxon>
        <taxon>eudicotyledons</taxon>
        <taxon>Gunneridae</taxon>
        <taxon>Pentapetalae</taxon>
        <taxon>rosids</taxon>
        <taxon>Vitales</taxon>
        <taxon>Vitaceae</taxon>
        <taxon>Viteae</taxon>
        <taxon>Vitis</taxon>
    </lineage>
</organism>
<feature type="chain" id="PRO_5019196451" description="DCD domain-containing protein" evidence="2">
    <location>
        <begin position="19"/>
        <end position="462"/>
    </location>
</feature>
<name>A0A438FAN2_VITVI</name>
<dbReference type="PANTHER" id="PTHR46444">
    <property type="entry name" value="DCD (DEVELOPMENT AND CELL DEATH) DOMAIN PROTEIN-RELATED"/>
    <property type="match status" value="1"/>
</dbReference>
<feature type="compositionally biased region" description="Basic and acidic residues" evidence="1">
    <location>
        <begin position="205"/>
        <end position="237"/>
    </location>
</feature>
<protein>
    <recommendedName>
        <fullName evidence="3">DCD domain-containing protein</fullName>
    </recommendedName>
</protein>
<evidence type="ECO:0000259" key="3">
    <source>
        <dbReference type="PROSITE" id="PS51222"/>
    </source>
</evidence>
<dbReference type="EMBL" id="QGNW01001068">
    <property type="protein sequence ID" value="RVW56996.1"/>
    <property type="molecule type" value="Genomic_DNA"/>
</dbReference>
<proteinExistence type="predicted"/>
<dbReference type="PANTHER" id="PTHR46444:SF11">
    <property type="entry name" value="DCD DOMAIN-CONTAINING PROTEIN"/>
    <property type="match status" value="1"/>
</dbReference>
<dbReference type="AlphaFoldDB" id="A0A438FAN2"/>
<dbReference type="Proteomes" id="UP000288805">
    <property type="component" value="Unassembled WGS sequence"/>
</dbReference>
<evidence type="ECO:0000256" key="2">
    <source>
        <dbReference type="SAM" id="SignalP"/>
    </source>
</evidence>
<keyword evidence="2" id="KW-0732">Signal</keyword>
<sequence>MMLTALKVSLHLVLLVVGARNGLLRMVLQDVLLEILESALKGPTYEILVSSKRQEFSKENTGYHLVGKEHALPAEHVVEKWNVIKSLLKSLRGRSSLLTRIKGASIVGSYGEERRSGEILNFGSKGVSEIFCLKDHEELVELSFKSLASWVRFSVLEDCLPLAEEKFKKVIKDNYYKKNKFNCELNSDQVKNLCKLFQAASKGPKSKDSGRSLRGEGRTASDRQRRTQLGREEERHPVLHEDRLYKEPPALYEREVYTSPRASRPLHAPLPLPPAAAIPPPSYAYKRPLEMEVYRREPLLGGYDRQHLDLEMRRQDDIEYRDPYVRYREPPFSHDLIYSGGRSSGYHPPAGLRPEYYPPAVPSSKHHPPAGLRPEYYPVGPSSEHRPPAGLRPEYYPPVGPLSEHRPPAGLRPEYYPPAGPSSEHHPPAGPPLEYYTLAGPSSEYLSAGWQPEYLHLRSSYR</sequence>
<feature type="region of interest" description="Disordered" evidence="1">
    <location>
        <begin position="336"/>
        <end position="438"/>
    </location>
</feature>
<accession>A0A438FAN2</accession>
<gene>
    <name evidence="4" type="ORF">CK203_070575</name>
</gene>
<dbReference type="Pfam" id="PF10539">
    <property type="entry name" value="Dev_Cell_Death"/>
    <property type="match status" value="1"/>
</dbReference>
<comment type="caution">
    <text evidence="4">The sequence shown here is derived from an EMBL/GenBank/DDBJ whole genome shotgun (WGS) entry which is preliminary data.</text>
</comment>
<evidence type="ECO:0000313" key="5">
    <source>
        <dbReference type="Proteomes" id="UP000288805"/>
    </source>
</evidence>
<evidence type="ECO:0000256" key="1">
    <source>
        <dbReference type="SAM" id="MobiDB-lite"/>
    </source>
</evidence>
<dbReference type="InterPro" id="IPR013989">
    <property type="entry name" value="Dev_and_cell_death_domain"/>
</dbReference>
<feature type="region of interest" description="Disordered" evidence="1">
    <location>
        <begin position="201"/>
        <end position="237"/>
    </location>
</feature>
<dbReference type="PROSITE" id="PS51222">
    <property type="entry name" value="DCD"/>
    <property type="match status" value="1"/>
</dbReference>